<keyword evidence="2" id="KW-1185">Reference proteome</keyword>
<sequence>MSFDKNNMGKAAESIGSNDLPQLIKWLDEKDDKIRYNAFLLLQQRSNMYSDVYPFWDVLLEKLSSTNSYQRSLGIMLMAENARWDDAGRLEKDIGLYLSFCDDEKPITARQCVQSLAKIIPWKKKLCRKVADKLMAIDISERKETQRKILLMDIINVLAEINKYDKSNEIDVYISNAMTSGILDKKAKSQVLKLLRGE</sequence>
<dbReference type="InterPro" id="IPR016024">
    <property type="entry name" value="ARM-type_fold"/>
</dbReference>
<dbReference type="SUPFAM" id="SSF48371">
    <property type="entry name" value="ARM repeat"/>
    <property type="match status" value="1"/>
</dbReference>
<gene>
    <name evidence="1" type="ORF">Bccel_4601</name>
</gene>
<name>A0A0L6JV74_9FIRM</name>
<dbReference type="Proteomes" id="UP000036923">
    <property type="component" value="Unassembled WGS sequence"/>
</dbReference>
<dbReference type="EMBL" id="LGTC01000001">
    <property type="protein sequence ID" value="KNY29327.1"/>
    <property type="molecule type" value="Genomic_DNA"/>
</dbReference>
<dbReference type="AlphaFoldDB" id="A0A0L6JV74"/>
<organism evidence="1 2">
    <name type="scientific">Pseudobacteroides cellulosolvens ATCC 35603 = DSM 2933</name>
    <dbReference type="NCBI Taxonomy" id="398512"/>
    <lineage>
        <taxon>Bacteria</taxon>
        <taxon>Bacillati</taxon>
        <taxon>Bacillota</taxon>
        <taxon>Clostridia</taxon>
        <taxon>Eubacteriales</taxon>
        <taxon>Oscillospiraceae</taxon>
        <taxon>Pseudobacteroides</taxon>
    </lineage>
</organism>
<protein>
    <recommendedName>
        <fullName evidence="3">HEAT repeat domain-containing protein</fullName>
    </recommendedName>
</protein>
<dbReference type="InterPro" id="IPR011989">
    <property type="entry name" value="ARM-like"/>
</dbReference>
<accession>A0A0L6JV74</accession>
<evidence type="ECO:0000313" key="1">
    <source>
        <dbReference type="EMBL" id="KNY29327.1"/>
    </source>
</evidence>
<evidence type="ECO:0008006" key="3">
    <source>
        <dbReference type="Google" id="ProtNLM"/>
    </source>
</evidence>
<dbReference type="STRING" id="398512.Bccel_4601"/>
<reference evidence="2" key="1">
    <citation type="submission" date="2015-07" db="EMBL/GenBank/DDBJ databases">
        <title>Near-Complete Genome Sequence of the Cellulolytic Bacterium Bacteroides (Pseudobacteroides) cellulosolvens ATCC 35603.</title>
        <authorList>
            <person name="Dassa B."/>
            <person name="Utturkar S.M."/>
            <person name="Klingeman D.M."/>
            <person name="Hurt R.A."/>
            <person name="Keller M."/>
            <person name="Xu J."/>
            <person name="Reddy Y.H.K."/>
            <person name="Borovok I."/>
            <person name="Grinberg I.R."/>
            <person name="Lamed R."/>
            <person name="Zhivin O."/>
            <person name="Bayer E.A."/>
            <person name="Brown S.D."/>
        </authorList>
    </citation>
    <scope>NUCLEOTIDE SEQUENCE [LARGE SCALE GENOMIC DNA]</scope>
    <source>
        <strain evidence="2">DSM 2933</strain>
    </source>
</reference>
<proteinExistence type="predicted"/>
<dbReference type="Gene3D" id="1.25.10.10">
    <property type="entry name" value="Leucine-rich Repeat Variant"/>
    <property type="match status" value="1"/>
</dbReference>
<evidence type="ECO:0000313" key="2">
    <source>
        <dbReference type="Proteomes" id="UP000036923"/>
    </source>
</evidence>
<dbReference type="eggNOG" id="ENOG50320ZR">
    <property type="taxonomic scope" value="Bacteria"/>
</dbReference>
<comment type="caution">
    <text evidence="1">The sequence shown here is derived from an EMBL/GenBank/DDBJ whole genome shotgun (WGS) entry which is preliminary data.</text>
</comment>